<dbReference type="PROSITE" id="PS00061">
    <property type="entry name" value="ADH_SHORT"/>
    <property type="match status" value="1"/>
</dbReference>
<protein>
    <submittedName>
        <fullName evidence="4">Short chain dehydrogenase/reductase</fullName>
    </submittedName>
</protein>
<dbReference type="PANTHER" id="PTHR42760:SF133">
    <property type="entry name" value="3-OXOACYL-[ACYL-CARRIER-PROTEIN] REDUCTASE"/>
    <property type="match status" value="1"/>
</dbReference>
<dbReference type="InterPro" id="IPR002347">
    <property type="entry name" value="SDR_fam"/>
</dbReference>
<accession>A0A2H2ZMH0</accession>
<dbReference type="GO" id="GO:0016616">
    <property type="term" value="F:oxidoreductase activity, acting on the CH-OH group of donors, NAD or NADP as acceptor"/>
    <property type="evidence" value="ECO:0007669"/>
    <property type="project" value="TreeGrafter"/>
</dbReference>
<evidence type="ECO:0000313" key="4">
    <source>
        <dbReference type="EMBL" id="OTA05892.1"/>
    </source>
</evidence>
<dbReference type="Gene3D" id="3.40.50.720">
    <property type="entry name" value="NAD(P)-binding Rossmann-like Domain"/>
    <property type="match status" value="1"/>
</dbReference>
<keyword evidence="5" id="KW-1185">Reference proteome</keyword>
<dbReference type="PANTHER" id="PTHR42760">
    <property type="entry name" value="SHORT-CHAIN DEHYDROGENASES/REDUCTASES FAMILY MEMBER"/>
    <property type="match status" value="1"/>
</dbReference>
<keyword evidence="3" id="KW-0560">Oxidoreductase</keyword>
<evidence type="ECO:0000256" key="3">
    <source>
        <dbReference type="ARBA" id="ARBA00023002"/>
    </source>
</evidence>
<dbReference type="Pfam" id="PF13561">
    <property type="entry name" value="adh_short_C2"/>
    <property type="match status" value="1"/>
</dbReference>
<dbReference type="Proteomes" id="UP000219286">
    <property type="component" value="Unassembled WGS sequence"/>
</dbReference>
<name>A0A2H2ZMH0_TRIPA</name>
<dbReference type="InterPro" id="IPR036291">
    <property type="entry name" value="NAD(P)-bd_dom_sf"/>
</dbReference>
<organism evidence="4 5">
    <name type="scientific">Trichoderma parareesei</name>
    <name type="common">Filamentous fungus</name>
    <dbReference type="NCBI Taxonomy" id="858221"/>
    <lineage>
        <taxon>Eukaryota</taxon>
        <taxon>Fungi</taxon>
        <taxon>Dikarya</taxon>
        <taxon>Ascomycota</taxon>
        <taxon>Pezizomycotina</taxon>
        <taxon>Sordariomycetes</taxon>
        <taxon>Hypocreomycetidae</taxon>
        <taxon>Hypocreales</taxon>
        <taxon>Hypocreaceae</taxon>
        <taxon>Trichoderma</taxon>
    </lineage>
</organism>
<dbReference type="EMBL" id="LFMI01000647">
    <property type="protein sequence ID" value="OTA05892.1"/>
    <property type="molecule type" value="Genomic_DNA"/>
</dbReference>
<dbReference type="SUPFAM" id="SSF51735">
    <property type="entry name" value="NAD(P)-binding Rossmann-fold domains"/>
    <property type="match status" value="1"/>
</dbReference>
<proteinExistence type="inferred from homology"/>
<keyword evidence="2" id="KW-0521">NADP</keyword>
<dbReference type="FunFam" id="3.40.50.720:FF:000084">
    <property type="entry name" value="Short-chain dehydrogenase reductase"/>
    <property type="match status" value="1"/>
</dbReference>
<dbReference type="OrthoDB" id="47007at2759"/>
<dbReference type="AlphaFoldDB" id="A0A2H2ZMH0"/>
<comment type="similarity">
    <text evidence="1">Belongs to the short-chain dehydrogenases/reductases (SDR) family.</text>
</comment>
<evidence type="ECO:0000256" key="2">
    <source>
        <dbReference type="ARBA" id="ARBA00022857"/>
    </source>
</evidence>
<gene>
    <name evidence="4" type="ORF">A9Z42_0065860</name>
</gene>
<evidence type="ECO:0000256" key="1">
    <source>
        <dbReference type="ARBA" id="ARBA00006484"/>
    </source>
</evidence>
<dbReference type="PRINTS" id="PR00081">
    <property type="entry name" value="GDHRDH"/>
</dbReference>
<dbReference type="InterPro" id="IPR020904">
    <property type="entry name" value="Sc_DH/Rdtase_CS"/>
</dbReference>
<reference evidence="4 5" key="1">
    <citation type="journal article" date="2015" name="Genome Announc.">
        <title>Genome sequence and annotation of Trichoderma parareesei, the ancestor of the cellulase producer Trichoderma reesei.</title>
        <authorList>
            <person name="Yang D."/>
            <person name="Pomraning K."/>
            <person name="Kopchinskiy A."/>
            <person name="Karimi Aghcheh R."/>
            <person name="Atanasova L."/>
            <person name="Chenthamara K."/>
            <person name="Baker S.E."/>
            <person name="Zhang R."/>
            <person name="Shen Q."/>
            <person name="Freitag M."/>
            <person name="Kubicek C.P."/>
            <person name="Druzhinina I.S."/>
        </authorList>
    </citation>
    <scope>NUCLEOTIDE SEQUENCE [LARGE SCALE GENOMIC DNA]</scope>
    <source>
        <strain evidence="4 5">CBS 125925</strain>
    </source>
</reference>
<sequence>MAEQQHEAKYAIYPSLVDRTIVITGGAQGIAAEMVEQFALQGSQVIFLDVEDDRATSLIEKISYRGAVKHKPIYFHCDVIQVDQELKPTAAKILQSFPQIDGLINSAARAMARPTQDITTDWWDESVAVNLRHQFFLTQALLPGLLRAAGHASVINMGSINWLVSATGQVPYTTSKAGVVGLTRTLAHEFGPQGVRVNSIMPGSIATERERVVVLTPEYEAKVLGHQAMKRLIEPVEVARMALWLIADDSAAVTNQSMTIDGGWT</sequence>
<dbReference type="CDD" id="cd05233">
    <property type="entry name" value="SDR_c"/>
    <property type="match status" value="1"/>
</dbReference>
<comment type="caution">
    <text evidence="4">The sequence shown here is derived from an EMBL/GenBank/DDBJ whole genome shotgun (WGS) entry which is preliminary data.</text>
</comment>
<evidence type="ECO:0000313" key="5">
    <source>
        <dbReference type="Proteomes" id="UP000219286"/>
    </source>
</evidence>
<dbReference type="PRINTS" id="PR00080">
    <property type="entry name" value="SDRFAMILY"/>
</dbReference>